<feature type="transmembrane region" description="Helical" evidence="3">
    <location>
        <begin position="299"/>
        <end position="317"/>
    </location>
</feature>
<sequence length="565" mass="62229">MIWNKLLWPLVLAALLAQAPARADDFDIGFLAFRGEARAREEWSPLLDSLHQALPGHRFEGHFLTQRQLDRRLAEGSLDFVVTNPAHFVLNRGQGLNWLASWLDPRFGSARESVAGSLWVHADSGITHPEQLTGRRVGAIHDQAFGGYLLVAEQLRRQGLDPARWQMQFAGYPADALLYLLRDGALSGAMLPACVLESMVAEGLVARAEFRALMVQSESPCVRSTPLYPGWSFAAVGQVDEGLLRSLTRALLDQEQDGRPLWGAPIRLDEVERLLAGWQLGPGATPPLQLLRQVLVRHWQWLAAAGLVLLALVLHHVRVSRLLRRRTRERDRLHGLIQHKEQELARARQATLLGEMATGLAHELNQPLSAIQAYAQAGELVTEEARSREAFGQISRETERGAAIIRRFRQWATQPLPGPAAFEPAALCQALCERLGPRAEAGQVRLCCDTEPGEAYGVAPAVEQILTNLLGNSLDAYRRQQRAGTLRLGLSRADGGWCYVVEDSAGGVEQGVLDALGQSLPASRVHGLGIGLLVSYRLAQRLGGRLRLENTGWGTRAELFLPEEA</sequence>
<dbReference type="SUPFAM" id="SSF47384">
    <property type="entry name" value="Homodimeric domain of signal transducing histidine kinase"/>
    <property type="match status" value="1"/>
</dbReference>
<evidence type="ECO:0000256" key="2">
    <source>
        <dbReference type="ARBA" id="ARBA00012438"/>
    </source>
</evidence>
<accession>A0A2P7R146</accession>
<dbReference type="Gene3D" id="1.10.287.130">
    <property type="match status" value="1"/>
</dbReference>
<proteinExistence type="predicted"/>
<dbReference type="InterPro" id="IPR003594">
    <property type="entry name" value="HATPase_dom"/>
</dbReference>
<keyword evidence="3" id="KW-1133">Transmembrane helix</keyword>
<dbReference type="AlphaFoldDB" id="A0A2P7R146"/>
<keyword evidence="7" id="KW-1185">Reference proteome</keyword>
<dbReference type="GO" id="GO:0000155">
    <property type="term" value="F:phosphorelay sensor kinase activity"/>
    <property type="evidence" value="ECO:0007669"/>
    <property type="project" value="InterPro"/>
</dbReference>
<feature type="domain" description="Histidine kinase" evidence="5">
    <location>
        <begin position="359"/>
        <end position="565"/>
    </location>
</feature>
<dbReference type="OrthoDB" id="9772100at2"/>
<keyword evidence="4" id="KW-0732">Signal</keyword>
<comment type="catalytic activity">
    <reaction evidence="1">
        <text>ATP + protein L-histidine = ADP + protein N-phospho-L-histidine.</text>
        <dbReference type="EC" id="2.7.13.3"/>
    </reaction>
</comment>
<dbReference type="CDD" id="cd00082">
    <property type="entry name" value="HisKA"/>
    <property type="match status" value="1"/>
</dbReference>
<evidence type="ECO:0000256" key="1">
    <source>
        <dbReference type="ARBA" id="ARBA00000085"/>
    </source>
</evidence>
<evidence type="ECO:0000256" key="4">
    <source>
        <dbReference type="SAM" id="SignalP"/>
    </source>
</evidence>
<feature type="chain" id="PRO_5015197323" description="histidine kinase" evidence="4">
    <location>
        <begin position="24"/>
        <end position="565"/>
    </location>
</feature>
<dbReference type="SMART" id="SM00388">
    <property type="entry name" value="HisKA"/>
    <property type="match status" value="1"/>
</dbReference>
<dbReference type="PANTHER" id="PTHR43065:SF42">
    <property type="entry name" value="TWO-COMPONENT SENSOR PPRA"/>
    <property type="match status" value="1"/>
</dbReference>
<dbReference type="Proteomes" id="UP000242181">
    <property type="component" value="Unassembled WGS sequence"/>
</dbReference>
<name>A0A2P7R146_9GAMM</name>
<evidence type="ECO:0000313" key="6">
    <source>
        <dbReference type="EMBL" id="PSJ43947.1"/>
    </source>
</evidence>
<dbReference type="EC" id="2.7.13.3" evidence="2"/>
<evidence type="ECO:0000313" key="7">
    <source>
        <dbReference type="Proteomes" id="UP000242181"/>
    </source>
</evidence>
<organism evidence="6 7">
    <name type="scientific">Zobellella taiwanensis</name>
    <dbReference type="NCBI Taxonomy" id="347535"/>
    <lineage>
        <taxon>Bacteria</taxon>
        <taxon>Pseudomonadati</taxon>
        <taxon>Pseudomonadota</taxon>
        <taxon>Gammaproteobacteria</taxon>
        <taxon>Aeromonadales</taxon>
        <taxon>Aeromonadaceae</taxon>
        <taxon>Zobellella</taxon>
    </lineage>
</organism>
<dbReference type="SUPFAM" id="SSF55874">
    <property type="entry name" value="ATPase domain of HSP90 chaperone/DNA topoisomerase II/histidine kinase"/>
    <property type="match status" value="1"/>
</dbReference>
<dbReference type="Gene3D" id="3.40.190.10">
    <property type="entry name" value="Periplasmic binding protein-like II"/>
    <property type="match status" value="1"/>
</dbReference>
<reference evidence="6 7" key="1">
    <citation type="submission" date="2018-03" db="EMBL/GenBank/DDBJ databases">
        <title>The draft genome of Zobellella taiwanensis JCM 13381.</title>
        <authorList>
            <person name="Liu L."/>
            <person name="Li L."/>
            <person name="Wang T."/>
            <person name="Zhang X."/>
            <person name="Liang L."/>
        </authorList>
    </citation>
    <scope>NUCLEOTIDE SEQUENCE [LARGE SCALE GENOMIC DNA]</scope>
    <source>
        <strain evidence="6 7">JCM 13381</strain>
    </source>
</reference>
<gene>
    <name evidence="6" type="ORF">C7I36_08480</name>
</gene>
<keyword evidence="6" id="KW-0418">Kinase</keyword>
<dbReference type="Gene3D" id="3.30.565.10">
    <property type="entry name" value="Histidine kinase-like ATPase, C-terminal domain"/>
    <property type="match status" value="1"/>
</dbReference>
<evidence type="ECO:0000259" key="5">
    <source>
        <dbReference type="PROSITE" id="PS50109"/>
    </source>
</evidence>
<keyword evidence="3" id="KW-0472">Membrane</keyword>
<dbReference type="InterPro" id="IPR036890">
    <property type="entry name" value="HATPase_C_sf"/>
</dbReference>
<comment type="caution">
    <text evidence="6">The sequence shown here is derived from an EMBL/GenBank/DDBJ whole genome shotgun (WGS) entry which is preliminary data.</text>
</comment>
<dbReference type="EMBL" id="PXYH01000009">
    <property type="protein sequence ID" value="PSJ43947.1"/>
    <property type="molecule type" value="Genomic_DNA"/>
</dbReference>
<dbReference type="RefSeq" id="WP_106453288.1">
    <property type="nucleotide sequence ID" value="NZ_PXYH01000009.1"/>
</dbReference>
<dbReference type="Pfam" id="PF02518">
    <property type="entry name" value="HATPase_c"/>
    <property type="match status" value="1"/>
</dbReference>
<evidence type="ECO:0000256" key="3">
    <source>
        <dbReference type="SAM" id="Phobius"/>
    </source>
</evidence>
<dbReference type="SUPFAM" id="SSF53850">
    <property type="entry name" value="Periplasmic binding protein-like II"/>
    <property type="match status" value="1"/>
</dbReference>
<dbReference type="InterPro" id="IPR005467">
    <property type="entry name" value="His_kinase_dom"/>
</dbReference>
<dbReference type="PROSITE" id="PS50109">
    <property type="entry name" value="HIS_KIN"/>
    <property type="match status" value="1"/>
</dbReference>
<keyword evidence="3" id="KW-0812">Transmembrane</keyword>
<feature type="signal peptide" evidence="4">
    <location>
        <begin position="1"/>
        <end position="23"/>
    </location>
</feature>
<dbReference type="PANTHER" id="PTHR43065">
    <property type="entry name" value="SENSOR HISTIDINE KINASE"/>
    <property type="match status" value="1"/>
</dbReference>
<keyword evidence="6" id="KW-0808">Transferase</keyword>
<dbReference type="SMART" id="SM00387">
    <property type="entry name" value="HATPase_c"/>
    <property type="match status" value="1"/>
</dbReference>
<dbReference type="Pfam" id="PF12974">
    <property type="entry name" value="Phosphonate-bd"/>
    <property type="match status" value="1"/>
</dbReference>
<dbReference type="InterPro" id="IPR036097">
    <property type="entry name" value="HisK_dim/P_sf"/>
</dbReference>
<dbReference type="InterPro" id="IPR003661">
    <property type="entry name" value="HisK_dim/P_dom"/>
</dbReference>
<dbReference type="Pfam" id="PF00512">
    <property type="entry name" value="HisKA"/>
    <property type="match status" value="1"/>
</dbReference>
<protein>
    <recommendedName>
        <fullName evidence="2">histidine kinase</fullName>
        <ecNumber evidence="2">2.7.13.3</ecNumber>
    </recommendedName>
</protein>